<evidence type="ECO:0000256" key="1">
    <source>
        <dbReference type="ARBA" id="ARBA00022448"/>
    </source>
</evidence>
<keyword evidence="1 3" id="KW-0813">Transport</keyword>
<name>A0ABY8UPW3_TETOB</name>
<dbReference type="InterPro" id="IPR039682">
    <property type="entry name" value="Sec8/EXOC4"/>
</dbReference>
<keyword evidence="7" id="KW-1185">Reference proteome</keyword>
<proteinExistence type="inferred from homology"/>
<gene>
    <name evidence="6" type="ORF">OEZ85_000318</name>
</gene>
<dbReference type="InterPro" id="IPR007191">
    <property type="entry name" value="Sec8_exocyst_N"/>
</dbReference>
<evidence type="ECO:0000259" key="5">
    <source>
        <dbReference type="Pfam" id="PF04048"/>
    </source>
</evidence>
<feature type="region of interest" description="Disordered" evidence="4">
    <location>
        <begin position="237"/>
        <end position="259"/>
    </location>
</feature>
<feature type="compositionally biased region" description="Low complexity" evidence="4">
    <location>
        <begin position="240"/>
        <end position="257"/>
    </location>
</feature>
<organism evidence="6 7">
    <name type="scientific">Tetradesmus obliquus</name>
    <name type="common">Green alga</name>
    <name type="synonym">Acutodesmus obliquus</name>
    <dbReference type="NCBI Taxonomy" id="3088"/>
    <lineage>
        <taxon>Eukaryota</taxon>
        <taxon>Viridiplantae</taxon>
        <taxon>Chlorophyta</taxon>
        <taxon>core chlorophytes</taxon>
        <taxon>Chlorophyceae</taxon>
        <taxon>CS clade</taxon>
        <taxon>Sphaeropleales</taxon>
        <taxon>Scenedesmaceae</taxon>
        <taxon>Tetradesmus</taxon>
    </lineage>
</organism>
<evidence type="ECO:0000313" key="6">
    <source>
        <dbReference type="EMBL" id="WIA23608.1"/>
    </source>
</evidence>
<evidence type="ECO:0000313" key="7">
    <source>
        <dbReference type="Proteomes" id="UP001244341"/>
    </source>
</evidence>
<feature type="compositionally biased region" description="Low complexity" evidence="4">
    <location>
        <begin position="820"/>
        <end position="832"/>
    </location>
</feature>
<accession>A0ABY8UPW3</accession>
<evidence type="ECO:0000256" key="3">
    <source>
        <dbReference type="RuleBase" id="RU367079"/>
    </source>
</evidence>
<evidence type="ECO:0000256" key="4">
    <source>
        <dbReference type="SAM" id="MobiDB-lite"/>
    </source>
</evidence>
<dbReference type="Pfam" id="PF04048">
    <property type="entry name" value="Sec8_N"/>
    <property type="match status" value="1"/>
</dbReference>
<reference evidence="6 7" key="1">
    <citation type="submission" date="2023-05" db="EMBL/GenBank/DDBJ databases">
        <title>A 100% complete, gapless, phased diploid assembly of the Scenedesmus obliquus UTEX 3031 genome.</title>
        <authorList>
            <person name="Biondi T.C."/>
            <person name="Hanschen E.R."/>
            <person name="Kwon T."/>
            <person name="Eng W."/>
            <person name="Kruse C.P.S."/>
            <person name="Koehler S.I."/>
            <person name="Kunde Y."/>
            <person name="Gleasner C.D."/>
            <person name="You Mak K.T."/>
            <person name="Polle J."/>
            <person name="Hovde B.T."/>
            <person name="Starkenburg S.R."/>
        </authorList>
    </citation>
    <scope>NUCLEOTIDE SEQUENCE [LARGE SCALE GENOMIC DNA]</scope>
    <source>
        <strain evidence="6 7">DOE0152z</strain>
    </source>
</reference>
<feature type="region of interest" description="Disordered" evidence="4">
    <location>
        <begin position="440"/>
        <end position="470"/>
    </location>
</feature>
<dbReference type="Proteomes" id="UP001244341">
    <property type="component" value="Chromosome 16b"/>
</dbReference>
<dbReference type="PANTHER" id="PTHR14146:SF0">
    <property type="entry name" value="EXOCYST COMPLEX COMPONENT 4"/>
    <property type="match status" value="1"/>
</dbReference>
<sequence length="1186" mass="122992">MAGSQGLVNWKIVDAELDRVPQDFKDPKFYALKHVVEILTSSNPQGMVGQLRDQEQRLVTLVDQMVQGYHSGFAKSIQNYSQILQLFGDAKEQVDGLKKALADASRQLSAQSRTLQQQWRKTLALECSLGLLDDIQLVADAPGRIDEALAAKDWSAAVQLLLEACSKLATEELAKVGALRKLRQDMLAISLAIQSVMDELKAQQQRGLSRLSAAAGGSSPNLSASVMPAFVVEALQDAPSSSSSRQQQHDQQQQQQQGPRAANVAELVGCLQQLDALEDAKVYLLLQARAGIRRMVLEVVEAWAAQEEAQQQQQQGAAGKGWSGRAVMMPHTHAFGTATAAGSIGSSSKQSWAVQQSVQLGSATAAPQGGGARQGGWLADFAELGPGKESVTYAALVKRGLGSGSAGGPYLTPAVFLAVSNFVSDALIVISEASLLALPPPPQQQQQQQQQQQKPAAAAGAAAAGGSGFGVQHQQAEAQQGLVLSDPRLNSTWLRQSVEEWVVEGFLPQVWVDLRGRCTAALEDPEAFRPQQAAGTTGILSSSSSSSSSNTAAAAAAAAGRSEAAAAHRPAAAAGAAAAAALPPPPRCVVAAATFAVQVLQEVMAWLPAMPVTAAGTLSGVLDAILSQVLEAMTAQAAACLAGTKAGRLALLPQLSLLMATEPDALLLPHEDPVAFYVPPAAGGYGDSGSGLGFGCWSHAGGFDCSGFQAALKSAEKPYLVPGFFRPQLKVRGFGLEGEASAQEALLFTLRERPGGPDQLLVGSRPAVLVQLAALAESCDWVADCLRQMAAAAAGGQLAAGSWLGRRKAAAAGRSKHTAAADGSPGSSSSSRAGGGAARGGGAAAEEAAAVAGVLQQLADRYRSFAGACSRALRLDLLLMAARQLYALSAVSHICEEDDVMEAHPSIGGLARLAARAAEELSPHLSSSKMNYVFGPIPGAAARYLMWVLEDIGEMQPSLNAAAAAAAAVAPTLLPLIFAPLLHVFAAAARYLMWVLEDIGEMNAMGVERMIRSLALLQGHLCGPGALLPGTNSSPAPAGGAAEVSRAYDRAKQYYTLVGLPAEEVVRLAGDRPGRFSVAEWQALLLVHVPGRTADERQLAALHRALDKHYHLSAGQKVAEFFEGVVTSVQAPVQNFTGNVSAGFKGGFSQAKALLNKAAASVSEAATSVGAAAAAAATKGKAGNEK</sequence>
<dbReference type="EMBL" id="CP126223">
    <property type="protein sequence ID" value="WIA23608.1"/>
    <property type="molecule type" value="Genomic_DNA"/>
</dbReference>
<feature type="domain" description="Exocyst complex component Sec8 N-terminal" evidence="5">
    <location>
        <begin position="48"/>
        <end position="147"/>
    </location>
</feature>
<protein>
    <recommendedName>
        <fullName evidence="3">Exocyst complex component Sec8</fullName>
    </recommendedName>
</protein>
<comment type="function">
    <text evidence="3">Component of the exocyst complex involved in the docking of exocytic vesicles with fusion sites on the plasma membrane.</text>
</comment>
<keyword evidence="3" id="KW-0653">Protein transport</keyword>
<keyword evidence="2 3" id="KW-0268">Exocytosis</keyword>
<comment type="similarity">
    <text evidence="3">Belongs to the SEC8 family.</text>
</comment>
<feature type="region of interest" description="Disordered" evidence="4">
    <location>
        <begin position="814"/>
        <end position="839"/>
    </location>
</feature>
<evidence type="ECO:0000256" key="2">
    <source>
        <dbReference type="ARBA" id="ARBA00022483"/>
    </source>
</evidence>
<feature type="compositionally biased region" description="Low complexity" evidence="4">
    <location>
        <begin position="444"/>
        <end position="462"/>
    </location>
</feature>
<dbReference type="PANTHER" id="PTHR14146">
    <property type="entry name" value="EXOCYST COMPLEX COMPONENT 4"/>
    <property type="match status" value="1"/>
</dbReference>